<gene>
    <name evidence="1" type="ORF">C8N24_6409</name>
</gene>
<dbReference type="Pfam" id="PF01263">
    <property type="entry name" value="Aldose_epim"/>
    <property type="match status" value="1"/>
</dbReference>
<evidence type="ECO:0000313" key="2">
    <source>
        <dbReference type="Proteomes" id="UP000278962"/>
    </source>
</evidence>
<protein>
    <submittedName>
        <fullName evidence="1">Aldose 1-epimerase</fullName>
    </submittedName>
</protein>
<dbReference type="EMBL" id="RBIL01000002">
    <property type="protein sequence ID" value="RKQ88367.1"/>
    <property type="molecule type" value="Genomic_DNA"/>
</dbReference>
<evidence type="ECO:0000313" key="1">
    <source>
        <dbReference type="EMBL" id="RKQ88367.1"/>
    </source>
</evidence>
<dbReference type="GO" id="GO:0033499">
    <property type="term" value="P:galactose catabolic process via UDP-galactose, Leloir pathway"/>
    <property type="evidence" value="ECO:0007669"/>
    <property type="project" value="TreeGrafter"/>
</dbReference>
<name>A0A660L352_9ACTN</name>
<dbReference type="SUPFAM" id="SSF74650">
    <property type="entry name" value="Galactose mutarotase-like"/>
    <property type="match status" value="1"/>
</dbReference>
<dbReference type="GO" id="GO:0006006">
    <property type="term" value="P:glucose metabolic process"/>
    <property type="evidence" value="ECO:0007669"/>
    <property type="project" value="TreeGrafter"/>
</dbReference>
<dbReference type="GO" id="GO:0004034">
    <property type="term" value="F:aldose 1-epimerase activity"/>
    <property type="evidence" value="ECO:0007669"/>
    <property type="project" value="TreeGrafter"/>
</dbReference>
<dbReference type="AlphaFoldDB" id="A0A660L352"/>
<dbReference type="Gene3D" id="2.70.98.10">
    <property type="match status" value="1"/>
</dbReference>
<organism evidence="1 2">
    <name type="scientific">Solirubrobacter pauli</name>
    <dbReference type="NCBI Taxonomy" id="166793"/>
    <lineage>
        <taxon>Bacteria</taxon>
        <taxon>Bacillati</taxon>
        <taxon>Actinomycetota</taxon>
        <taxon>Thermoleophilia</taxon>
        <taxon>Solirubrobacterales</taxon>
        <taxon>Solirubrobacteraceae</taxon>
        <taxon>Solirubrobacter</taxon>
    </lineage>
</organism>
<dbReference type="InterPro" id="IPR008183">
    <property type="entry name" value="Aldose_1/G6P_1-epimerase"/>
</dbReference>
<keyword evidence="2" id="KW-1185">Reference proteome</keyword>
<dbReference type="InterPro" id="IPR011013">
    <property type="entry name" value="Gal_mutarotase_sf_dom"/>
</dbReference>
<accession>A0A660L352</accession>
<proteinExistence type="predicted"/>
<sequence length="205" mass="21213">TVSTDQPGIQFYSSNGNAVALETQHFPDSPNHPEFPSTVLRPGETYKTTTVYSFGTDATSVDSHISGAVPSTLGLTLGTHASFGTFTPGATTTYEASMPASVTSSYSDATLSISDPSAVANGHLVNGAFSLPEPLQARARNAANTATTYANVGSSASPLPLLTWNGPVSNNPVTLGFSQPIKATDPLLRGTYNKTLTLTLSTTTP</sequence>
<dbReference type="GO" id="GO:0030246">
    <property type="term" value="F:carbohydrate binding"/>
    <property type="evidence" value="ECO:0007669"/>
    <property type="project" value="InterPro"/>
</dbReference>
<dbReference type="Proteomes" id="UP000278962">
    <property type="component" value="Unassembled WGS sequence"/>
</dbReference>
<reference evidence="1 2" key="1">
    <citation type="submission" date="2018-10" db="EMBL/GenBank/DDBJ databases">
        <title>Genomic Encyclopedia of Archaeal and Bacterial Type Strains, Phase II (KMG-II): from individual species to whole genera.</title>
        <authorList>
            <person name="Goeker M."/>
        </authorList>
    </citation>
    <scope>NUCLEOTIDE SEQUENCE [LARGE SCALE GENOMIC DNA]</scope>
    <source>
        <strain evidence="1 2">DSM 14954</strain>
    </source>
</reference>
<dbReference type="PANTHER" id="PTHR10091:SF0">
    <property type="entry name" value="GALACTOSE MUTAROTASE"/>
    <property type="match status" value="1"/>
</dbReference>
<comment type="caution">
    <text evidence="1">The sequence shown here is derived from an EMBL/GenBank/DDBJ whole genome shotgun (WGS) entry which is preliminary data.</text>
</comment>
<dbReference type="InterPro" id="IPR014718">
    <property type="entry name" value="GH-type_carb-bd"/>
</dbReference>
<dbReference type="GO" id="GO:0005737">
    <property type="term" value="C:cytoplasm"/>
    <property type="evidence" value="ECO:0007669"/>
    <property type="project" value="TreeGrafter"/>
</dbReference>
<feature type="non-terminal residue" evidence="1">
    <location>
        <position position="1"/>
    </location>
</feature>
<dbReference type="PANTHER" id="PTHR10091">
    <property type="entry name" value="ALDOSE-1-EPIMERASE"/>
    <property type="match status" value="1"/>
</dbReference>